<evidence type="ECO:0000256" key="2">
    <source>
        <dbReference type="ARBA" id="ARBA00023125"/>
    </source>
</evidence>
<feature type="domain" description="HTH tetR-type" evidence="5">
    <location>
        <begin position="14"/>
        <end position="74"/>
    </location>
</feature>
<evidence type="ECO:0000256" key="3">
    <source>
        <dbReference type="ARBA" id="ARBA00023163"/>
    </source>
</evidence>
<keyword evidence="3" id="KW-0804">Transcription</keyword>
<dbReference type="Pfam" id="PF16859">
    <property type="entry name" value="TetR_C_11"/>
    <property type="match status" value="1"/>
</dbReference>
<dbReference type="GO" id="GO:0003700">
    <property type="term" value="F:DNA-binding transcription factor activity"/>
    <property type="evidence" value="ECO:0007669"/>
    <property type="project" value="TreeGrafter"/>
</dbReference>
<keyword evidence="2 4" id="KW-0238">DNA-binding</keyword>
<comment type="caution">
    <text evidence="6">The sequence shown here is derived from an EMBL/GenBank/DDBJ whole genome shotgun (WGS) entry which is preliminary data.</text>
</comment>
<sequence length="199" mass="21467">MAAKENPRPGGRSARVQASVHQAVRELLADMDRVDVTIPLIAAKAGVTPSTIYRRWGDLQELLADVAVERLRPDMQPIDTGSGRSDLEAWAEQYAEEMSSGVGREIIRDVLAAQDNANAAKCCAFTREQVELLSDRALSRGESFPPVDSVMDQVVAPIIYRILFGDEPTAERVRGLVSGVMAKGAAVTPPPRASGRKSA</sequence>
<dbReference type="InterPro" id="IPR011075">
    <property type="entry name" value="TetR_C"/>
</dbReference>
<dbReference type="SUPFAM" id="SSF48498">
    <property type="entry name" value="Tetracyclin repressor-like, C-terminal domain"/>
    <property type="match status" value="1"/>
</dbReference>
<evidence type="ECO:0000259" key="5">
    <source>
        <dbReference type="PROSITE" id="PS50977"/>
    </source>
</evidence>
<dbReference type="GO" id="GO:0000976">
    <property type="term" value="F:transcription cis-regulatory region binding"/>
    <property type="evidence" value="ECO:0007669"/>
    <property type="project" value="TreeGrafter"/>
</dbReference>
<gene>
    <name evidence="6" type="ORF">AS026_01550</name>
</gene>
<dbReference type="EMBL" id="LNCD01000120">
    <property type="protein sequence ID" value="KWV44826.1"/>
    <property type="molecule type" value="Genomic_DNA"/>
</dbReference>
<dbReference type="InterPro" id="IPR001647">
    <property type="entry name" value="HTH_TetR"/>
</dbReference>
<dbReference type="PANTHER" id="PTHR30055">
    <property type="entry name" value="HTH-TYPE TRANSCRIPTIONAL REGULATOR RUTR"/>
    <property type="match status" value="1"/>
</dbReference>
<feature type="DNA-binding region" description="H-T-H motif" evidence="4">
    <location>
        <begin position="37"/>
        <end position="56"/>
    </location>
</feature>
<organism evidence="6 7">
    <name type="scientific">Rhizobium altiplani</name>
    <dbReference type="NCBI Taxonomy" id="1864509"/>
    <lineage>
        <taxon>Bacteria</taxon>
        <taxon>Pseudomonadati</taxon>
        <taxon>Pseudomonadota</taxon>
        <taxon>Alphaproteobacteria</taxon>
        <taxon>Hyphomicrobiales</taxon>
        <taxon>Rhizobiaceae</taxon>
        <taxon>Rhizobium/Agrobacterium group</taxon>
        <taxon>Rhizobium</taxon>
    </lineage>
</organism>
<evidence type="ECO:0000256" key="4">
    <source>
        <dbReference type="PROSITE-ProRule" id="PRU00335"/>
    </source>
</evidence>
<dbReference type="AlphaFoldDB" id="A0A125Q5I1"/>
<name>A0A125Q5I1_9HYPH</name>
<reference evidence="6 7" key="1">
    <citation type="submission" date="2015-11" db="EMBL/GenBank/DDBJ databases">
        <title>Draft Genome Sequence of the Strain BR 10423 (Rhizobium sp.) isolated from nodules of Mimosa pudica.</title>
        <authorList>
            <person name="Barauna A.C."/>
            <person name="Zilli J.E."/>
            <person name="Simoes-Araujo J.L."/>
            <person name="Reis V.M."/>
            <person name="James E.K."/>
            <person name="Reis F.B.Jr."/>
            <person name="Rouws L.F."/>
            <person name="Passos S.R."/>
            <person name="Gois S.R."/>
        </authorList>
    </citation>
    <scope>NUCLEOTIDE SEQUENCE [LARGE SCALE GENOMIC DNA]</scope>
    <source>
        <strain evidence="6 7">BR10423</strain>
    </source>
</reference>
<dbReference type="Gene3D" id="1.10.10.60">
    <property type="entry name" value="Homeodomain-like"/>
    <property type="match status" value="1"/>
</dbReference>
<dbReference type="SUPFAM" id="SSF46689">
    <property type="entry name" value="Homeodomain-like"/>
    <property type="match status" value="1"/>
</dbReference>
<dbReference type="OrthoDB" id="9796019at2"/>
<dbReference type="PANTHER" id="PTHR30055:SF148">
    <property type="entry name" value="TETR-FAMILY TRANSCRIPTIONAL REGULATOR"/>
    <property type="match status" value="1"/>
</dbReference>
<evidence type="ECO:0000313" key="6">
    <source>
        <dbReference type="EMBL" id="KWV44826.1"/>
    </source>
</evidence>
<dbReference type="Proteomes" id="UP000068164">
    <property type="component" value="Unassembled WGS sequence"/>
</dbReference>
<dbReference type="InterPro" id="IPR009057">
    <property type="entry name" value="Homeodomain-like_sf"/>
</dbReference>
<dbReference type="Gene3D" id="1.10.357.10">
    <property type="entry name" value="Tetracycline Repressor, domain 2"/>
    <property type="match status" value="1"/>
</dbReference>
<dbReference type="RefSeq" id="WP_062373195.1">
    <property type="nucleotide sequence ID" value="NZ_LNCD01000120.1"/>
</dbReference>
<evidence type="ECO:0000313" key="7">
    <source>
        <dbReference type="Proteomes" id="UP000068164"/>
    </source>
</evidence>
<keyword evidence="7" id="KW-1185">Reference proteome</keyword>
<keyword evidence="1" id="KW-0805">Transcription regulation</keyword>
<dbReference type="Pfam" id="PF00440">
    <property type="entry name" value="TetR_N"/>
    <property type="match status" value="1"/>
</dbReference>
<dbReference type="PROSITE" id="PS50977">
    <property type="entry name" value="HTH_TETR_2"/>
    <property type="match status" value="1"/>
</dbReference>
<accession>A0A125Q5I1</accession>
<dbReference type="InterPro" id="IPR036271">
    <property type="entry name" value="Tet_transcr_reg_TetR-rel_C_sf"/>
</dbReference>
<protein>
    <submittedName>
        <fullName evidence="6">TetR family transcriptional regulator</fullName>
    </submittedName>
</protein>
<dbReference type="InterPro" id="IPR050109">
    <property type="entry name" value="HTH-type_TetR-like_transc_reg"/>
</dbReference>
<evidence type="ECO:0000256" key="1">
    <source>
        <dbReference type="ARBA" id="ARBA00023015"/>
    </source>
</evidence>
<proteinExistence type="predicted"/>